<evidence type="ECO:0000256" key="1">
    <source>
        <dbReference type="SAM" id="MobiDB-lite"/>
    </source>
</evidence>
<dbReference type="InterPro" id="IPR011991">
    <property type="entry name" value="ArsR-like_HTH"/>
</dbReference>
<feature type="region of interest" description="Disordered" evidence="1">
    <location>
        <begin position="108"/>
        <end position="143"/>
    </location>
</feature>
<dbReference type="SUPFAM" id="SSF46785">
    <property type="entry name" value="Winged helix' DNA-binding domain"/>
    <property type="match status" value="1"/>
</dbReference>
<evidence type="ECO:0000313" key="2">
    <source>
        <dbReference type="EMBL" id="AWT25031.1"/>
    </source>
</evidence>
<accession>A0A2Z3YNY6</accession>
<dbReference type="InterPro" id="IPR036388">
    <property type="entry name" value="WH-like_DNA-bd_sf"/>
</dbReference>
<dbReference type="KEGG" id="cpre:Csp1_02030"/>
<protein>
    <recommendedName>
        <fullName evidence="4">HTH arsR-type domain-containing protein</fullName>
    </recommendedName>
</protein>
<evidence type="ECO:0008006" key="4">
    <source>
        <dbReference type="Google" id="ProtNLM"/>
    </source>
</evidence>
<dbReference type="EMBL" id="CP024988">
    <property type="protein sequence ID" value="AWT25031.1"/>
    <property type="molecule type" value="Genomic_DNA"/>
</dbReference>
<sequence>MSSATEPSPRGRVLTAVEEHNTRTGGSVTAAELAGRLGLHPSTVRFHLRRLVESGQIVEESGTLPTSSAGTGADSGDGRGRPRKQYLPAPCTPKDSLLAALVEALADSDSEREDRAAQAGRIWASTVTGQPTAPRDSDEPDDPLDAATRVLTALGFEVRETGSMLGTREIRVCSCPLRILGQHRPEVARGIQRGIVEQALAAYSGRPTDWKVTSRPDPRYGDCEVALRFNPATPAGSSPPATP</sequence>
<dbReference type="Pfam" id="PF12840">
    <property type="entry name" value="HTH_20"/>
    <property type="match status" value="1"/>
</dbReference>
<dbReference type="Gene3D" id="1.10.10.10">
    <property type="entry name" value="Winged helix-like DNA-binding domain superfamily/Winged helix DNA-binding domain"/>
    <property type="match status" value="1"/>
</dbReference>
<proteinExistence type="predicted"/>
<evidence type="ECO:0000313" key="3">
    <source>
        <dbReference type="Proteomes" id="UP000247696"/>
    </source>
</evidence>
<dbReference type="RefSeq" id="WP_110480836.1">
    <property type="nucleotide sequence ID" value="NZ_CP024988.1"/>
</dbReference>
<dbReference type="OrthoDB" id="3399802at2"/>
<dbReference type="InterPro" id="IPR036390">
    <property type="entry name" value="WH_DNA-bd_sf"/>
</dbReference>
<dbReference type="Proteomes" id="UP000247696">
    <property type="component" value="Chromosome"/>
</dbReference>
<dbReference type="CDD" id="cd00090">
    <property type="entry name" value="HTH_ARSR"/>
    <property type="match status" value="1"/>
</dbReference>
<organism evidence="2 3">
    <name type="scientific">Corynebacterium provencense</name>
    <dbReference type="NCBI Taxonomy" id="1737425"/>
    <lineage>
        <taxon>Bacteria</taxon>
        <taxon>Bacillati</taxon>
        <taxon>Actinomycetota</taxon>
        <taxon>Actinomycetes</taxon>
        <taxon>Mycobacteriales</taxon>
        <taxon>Corynebacteriaceae</taxon>
        <taxon>Corynebacterium</taxon>
    </lineage>
</organism>
<feature type="region of interest" description="Disordered" evidence="1">
    <location>
        <begin position="59"/>
        <end position="91"/>
    </location>
</feature>
<gene>
    <name evidence="2" type="ORF">Csp1_02030</name>
</gene>
<name>A0A2Z3YNY6_9CORY</name>
<keyword evidence="3" id="KW-1185">Reference proteome</keyword>
<dbReference type="AlphaFoldDB" id="A0A2Z3YNY6"/>
<dbReference type="STRING" id="1737425.GCA_900049755_01232"/>
<reference evidence="3" key="1">
    <citation type="submission" date="2017-11" db="EMBL/GenBank/DDBJ databases">
        <title>Otitis media/interna in a cat caused by the recently described species Corynebacterium provencense.</title>
        <authorList>
            <person name="Kittl S."/>
            <person name="Brodard I."/>
            <person name="Rychener L."/>
            <person name="Jores J."/>
            <person name="Roosje P."/>
            <person name="Gobeli Brawand S."/>
        </authorList>
    </citation>
    <scope>NUCLEOTIDE SEQUENCE [LARGE SCALE GENOMIC DNA]</scope>
    <source>
        <strain evidence="3">17KM38</strain>
    </source>
</reference>